<dbReference type="OrthoDB" id="1739851at2759"/>
<keyword evidence="7" id="KW-0325">Glycoprotein</keyword>
<dbReference type="EMBL" id="CM018043">
    <property type="protein sequence ID" value="KAA8530592.1"/>
    <property type="molecule type" value="Genomic_DNA"/>
</dbReference>
<evidence type="ECO:0000256" key="2">
    <source>
        <dbReference type="ARBA" id="ARBA00022527"/>
    </source>
</evidence>
<evidence type="ECO:0000256" key="5">
    <source>
        <dbReference type="ARBA" id="ARBA00022989"/>
    </source>
</evidence>
<gene>
    <name evidence="13" type="ORF">F0562_005301</name>
</gene>
<comment type="subcellular location">
    <subcellularLocation>
        <location evidence="1">Membrane</location>
        <topology evidence="1">Single-pass type I membrane protein</topology>
    </subcellularLocation>
</comment>
<evidence type="ECO:0000259" key="12">
    <source>
        <dbReference type="Pfam" id="PF14380"/>
    </source>
</evidence>
<feature type="signal peptide" evidence="11">
    <location>
        <begin position="1"/>
        <end position="25"/>
    </location>
</feature>
<evidence type="ECO:0000256" key="10">
    <source>
        <dbReference type="SAM" id="Phobius"/>
    </source>
</evidence>
<sequence length="355" mass="38639">MVVPQFRVLPITLLAALETVPPASPAITRPGNSSSVNSGTCNNSIVIPVFQSAAQALASSSTSARLLTALDGGFGLQWFASDTLCEQCLTSRGQCGYDQNNSNGFTCYCPDQPQARQCSVISGSTNGLKLGIQLATGLASSLVPLIIVSIIVVYCRKKSCKATIFWKMETANDQNVEAIIRNYGSLAPKRFHYSDVKKMTNSFKDKLGQGGYGGVYKGKLPDGRLMAVKVLSETKDVYSYGMMVLEMVGGRENIELGSVHTSETYFPDWIYEQLEHGKDILIHGVTTEEEGEIARKMILVSLWCIQTNPSDRPSMSKVLEMLEGSLQSLQIPPKPFLYSPTRPTDSTEHSSVSLV</sequence>
<keyword evidence="2" id="KW-0418">Kinase</keyword>
<organism evidence="13 14">
    <name type="scientific">Nyssa sinensis</name>
    <dbReference type="NCBI Taxonomy" id="561372"/>
    <lineage>
        <taxon>Eukaryota</taxon>
        <taxon>Viridiplantae</taxon>
        <taxon>Streptophyta</taxon>
        <taxon>Embryophyta</taxon>
        <taxon>Tracheophyta</taxon>
        <taxon>Spermatophyta</taxon>
        <taxon>Magnoliopsida</taxon>
        <taxon>eudicotyledons</taxon>
        <taxon>Gunneridae</taxon>
        <taxon>Pentapetalae</taxon>
        <taxon>asterids</taxon>
        <taxon>Cornales</taxon>
        <taxon>Nyssaceae</taxon>
        <taxon>Nyssa</taxon>
    </lineage>
</organism>
<feature type="domain" description="Wall-associated receptor kinase C-terminal" evidence="12">
    <location>
        <begin position="37"/>
        <end position="112"/>
    </location>
</feature>
<dbReference type="Pfam" id="PF14380">
    <property type="entry name" value="WAK_assoc"/>
    <property type="match status" value="1"/>
</dbReference>
<evidence type="ECO:0000313" key="14">
    <source>
        <dbReference type="Proteomes" id="UP000325577"/>
    </source>
</evidence>
<accession>A0A5J5AL99</accession>
<name>A0A5J5AL99_9ASTE</name>
<dbReference type="PROSITE" id="PS00107">
    <property type="entry name" value="PROTEIN_KINASE_ATP"/>
    <property type="match status" value="1"/>
</dbReference>
<evidence type="ECO:0000256" key="8">
    <source>
        <dbReference type="PROSITE-ProRule" id="PRU10141"/>
    </source>
</evidence>
<dbReference type="GO" id="GO:0016020">
    <property type="term" value="C:membrane"/>
    <property type="evidence" value="ECO:0007669"/>
    <property type="project" value="UniProtKB-SubCell"/>
</dbReference>
<evidence type="ECO:0000256" key="9">
    <source>
        <dbReference type="SAM" id="MobiDB-lite"/>
    </source>
</evidence>
<evidence type="ECO:0000256" key="1">
    <source>
        <dbReference type="ARBA" id="ARBA00004479"/>
    </source>
</evidence>
<keyword evidence="4 11" id="KW-0732">Signal</keyword>
<proteinExistence type="predicted"/>
<protein>
    <recommendedName>
        <fullName evidence="12">Wall-associated receptor kinase C-terminal domain-containing protein</fullName>
    </recommendedName>
</protein>
<dbReference type="InterPro" id="IPR017441">
    <property type="entry name" value="Protein_kinase_ATP_BS"/>
</dbReference>
<evidence type="ECO:0000256" key="7">
    <source>
        <dbReference type="ARBA" id="ARBA00023180"/>
    </source>
</evidence>
<evidence type="ECO:0000256" key="11">
    <source>
        <dbReference type="SAM" id="SignalP"/>
    </source>
</evidence>
<dbReference type="AlphaFoldDB" id="A0A5J5AL99"/>
<keyword evidence="5 10" id="KW-1133">Transmembrane helix</keyword>
<feature type="transmembrane region" description="Helical" evidence="10">
    <location>
        <begin position="132"/>
        <end position="155"/>
    </location>
</feature>
<feature type="compositionally biased region" description="Polar residues" evidence="9">
    <location>
        <begin position="341"/>
        <end position="355"/>
    </location>
</feature>
<keyword evidence="6 10" id="KW-0472">Membrane</keyword>
<reference evidence="13 14" key="1">
    <citation type="submission" date="2019-09" db="EMBL/GenBank/DDBJ databases">
        <title>A chromosome-level genome assembly of the Chinese tupelo Nyssa sinensis.</title>
        <authorList>
            <person name="Yang X."/>
            <person name="Kang M."/>
            <person name="Yang Y."/>
            <person name="Xiong H."/>
            <person name="Wang M."/>
            <person name="Zhang Z."/>
            <person name="Wang Z."/>
            <person name="Wu H."/>
            <person name="Ma T."/>
            <person name="Liu J."/>
            <person name="Xi Z."/>
        </authorList>
    </citation>
    <scope>NUCLEOTIDE SEQUENCE [LARGE SCALE GENOMIC DNA]</scope>
    <source>
        <strain evidence="13">J267</strain>
        <tissue evidence="13">Leaf</tissue>
    </source>
</reference>
<dbReference type="SUPFAM" id="SSF56112">
    <property type="entry name" value="Protein kinase-like (PK-like)"/>
    <property type="match status" value="2"/>
</dbReference>
<keyword evidence="8" id="KW-0547">Nucleotide-binding</keyword>
<dbReference type="GO" id="GO:0004674">
    <property type="term" value="F:protein serine/threonine kinase activity"/>
    <property type="evidence" value="ECO:0007669"/>
    <property type="project" value="UniProtKB-KW"/>
</dbReference>
<feature type="region of interest" description="Disordered" evidence="9">
    <location>
        <begin position="336"/>
        <end position="355"/>
    </location>
</feature>
<feature type="binding site" evidence="8">
    <location>
        <position position="229"/>
    </location>
    <ligand>
        <name>ATP</name>
        <dbReference type="ChEBI" id="CHEBI:30616"/>
    </ligand>
</feature>
<evidence type="ECO:0000256" key="3">
    <source>
        <dbReference type="ARBA" id="ARBA00022692"/>
    </source>
</evidence>
<evidence type="ECO:0000313" key="13">
    <source>
        <dbReference type="EMBL" id="KAA8530592.1"/>
    </source>
</evidence>
<evidence type="ECO:0000256" key="4">
    <source>
        <dbReference type="ARBA" id="ARBA00022729"/>
    </source>
</evidence>
<keyword evidence="14" id="KW-1185">Reference proteome</keyword>
<dbReference type="PANTHER" id="PTHR27009">
    <property type="entry name" value="RUST RESISTANCE KINASE LR10-RELATED"/>
    <property type="match status" value="1"/>
</dbReference>
<dbReference type="Proteomes" id="UP000325577">
    <property type="component" value="Linkage Group LG2"/>
</dbReference>
<dbReference type="GO" id="GO:0005524">
    <property type="term" value="F:ATP binding"/>
    <property type="evidence" value="ECO:0007669"/>
    <property type="project" value="UniProtKB-UniRule"/>
</dbReference>
<dbReference type="InterPro" id="IPR011009">
    <property type="entry name" value="Kinase-like_dom_sf"/>
</dbReference>
<feature type="chain" id="PRO_5023931582" description="Wall-associated receptor kinase C-terminal domain-containing protein" evidence="11">
    <location>
        <begin position="26"/>
        <end position="355"/>
    </location>
</feature>
<keyword evidence="2" id="KW-0808">Transferase</keyword>
<dbReference type="InterPro" id="IPR045874">
    <property type="entry name" value="LRK10/LRL21-25-like"/>
</dbReference>
<dbReference type="Gene3D" id="1.10.510.10">
    <property type="entry name" value="Transferase(Phosphotransferase) domain 1"/>
    <property type="match status" value="1"/>
</dbReference>
<keyword evidence="3 10" id="KW-0812">Transmembrane</keyword>
<keyword evidence="8" id="KW-0067">ATP-binding</keyword>
<keyword evidence="2" id="KW-0723">Serine/threonine-protein kinase</keyword>
<dbReference type="InterPro" id="IPR032872">
    <property type="entry name" value="WAK_assoc_C"/>
</dbReference>
<evidence type="ECO:0000256" key="6">
    <source>
        <dbReference type="ARBA" id="ARBA00023136"/>
    </source>
</evidence>